<reference evidence="1" key="1">
    <citation type="submission" date="2020-05" db="EMBL/GenBank/DDBJ databases">
        <authorList>
            <person name="Chiriac C."/>
            <person name="Salcher M."/>
            <person name="Ghai R."/>
            <person name="Kavagutti S V."/>
        </authorList>
    </citation>
    <scope>NUCLEOTIDE SEQUENCE</scope>
</reference>
<dbReference type="EMBL" id="CAFBAA010000062">
    <property type="protein sequence ID" value="CAB4845420.1"/>
    <property type="molecule type" value="Genomic_DNA"/>
</dbReference>
<organism evidence="1">
    <name type="scientific">freshwater metagenome</name>
    <dbReference type="NCBI Taxonomy" id="449393"/>
    <lineage>
        <taxon>unclassified sequences</taxon>
        <taxon>metagenomes</taxon>
        <taxon>ecological metagenomes</taxon>
    </lineage>
</organism>
<accession>A0A6J7BJD7</accession>
<gene>
    <name evidence="1" type="ORF">UFOPK3266_01595</name>
</gene>
<name>A0A6J7BJD7_9ZZZZ</name>
<proteinExistence type="predicted"/>
<sequence length="58" mass="6144">MKFAVTSGLARKGTYDVAETLQSTLSLSGLISAAFSPFAFTFVRITWQVSGVDTVAVV</sequence>
<dbReference type="AlphaFoldDB" id="A0A6J7BJD7"/>
<evidence type="ECO:0000313" key="1">
    <source>
        <dbReference type="EMBL" id="CAB4845420.1"/>
    </source>
</evidence>
<protein>
    <submittedName>
        <fullName evidence="1">Unannotated protein</fullName>
    </submittedName>
</protein>